<keyword evidence="3" id="KW-1185">Reference proteome</keyword>
<feature type="compositionally biased region" description="Basic and acidic residues" evidence="1">
    <location>
        <begin position="27"/>
        <end position="40"/>
    </location>
</feature>
<evidence type="ECO:0000313" key="3">
    <source>
        <dbReference type="Proteomes" id="UP000266723"/>
    </source>
</evidence>
<evidence type="ECO:0000256" key="1">
    <source>
        <dbReference type="SAM" id="MobiDB-lite"/>
    </source>
</evidence>
<protein>
    <submittedName>
        <fullName evidence="2">Uncharacterized protein</fullName>
    </submittedName>
</protein>
<reference evidence="2 3" key="1">
    <citation type="journal article" date="2020" name="BMC Genomics">
        <title>Intraspecific diversification of the crop wild relative Brassica cretica Lam. using demographic model selection.</title>
        <authorList>
            <person name="Kioukis A."/>
            <person name="Michalopoulou V.A."/>
            <person name="Briers L."/>
            <person name="Pirintsos S."/>
            <person name="Studholme D.J."/>
            <person name="Pavlidis P."/>
            <person name="Sarris P.F."/>
        </authorList>
    </citation>
    <scope>NUCLEOTIDE SEQUENCE [LARGE SCALE GENOMIC DNA]</scope>
    <source>
        <strain evidence="3">cv. PFS-1207/04</strain>
    </source>
</reference>
<name>A0ABQ7D510_BRACR</name>
<feature type="region of interest" description="Disordered" evidence="1">
    <location>
        <begin position="27"/>
        <end position="51"/>
    </location>
</feature>
<gene>
    <name evidence="2" type="ORF">DY000_02017341</name>
</gene>
<dbReference type="EMBL" id="QGKV02000759">
    <property type="protein sequence ID" value="KAF3566130.1"/>
    <property type="molecule type" value="Genomic_DNA"/>
</dbReference>
<organism evidence="2 3">
    <name type="scientific">Brassica cretica</name>
    <name type="common">Mustard</name>
    <dbReference type="NCBI Taxonomy" id="69181"/>
    <lineage>
        <taxon>Eukaryota</taxon>
        <taxon>Viridiplantae</taxon>
        <taxon>Streptophyta</taxon>
        <taxon>Embryophyta</taxon>
        <taxon>Tracheophyta</taxon>
        <taxon>Spermatophyta</taxon>
        <taxon>Magnoliopsida</taxon>
        <taxon>eudicotyledons</taxon>
        <taxon>Gunneridae</taxon>
        <taxon>Pentapetalae</taxon>
        <taxon>rosids</taxon>
        <taxon>malvids</taxon>
        <taxon>Brassicales</taxon>
        <taxon>Brassicaceae</taxon>
        <taxon>Brassiceae</taxon>
        <taxon>Brassica</taxon>
    </lineage>
</organism>
<dbReference type="Proteomes" id="UP000266723">
    <property type="component" value="Unassembled WGS sequence"/>
</dbReference>
<proteinExistence type="predicted"/>
<feature type="compositionally biased region" description="Polar residues" evidence="1">
    <location>
        <begin position="41"/>
        <end position="51"/>
    </location>
</feature>
<evidence type="ECO:0000313" key="2">
    <source>
        <dbReference type="EMBL" id="KAF3566130.1"/>
    </source>
</evidence>
<comment type="caution">
    <text evidence="2">The sequence shown here is derived from an EMBL/GenBank/DDBJ whole genome shotgun (WGS) entry which is preliminary data.</text>
</comment>
<sequence>MVGPEALSPWEAIGSLGANNFMLCEKPQEEKKKKTKKDNGKSSFSINRVMK</sequence>
<accession>A0ABQ7D510</accession>